<comment type="caution">
    <text evidence="4">The sequence shown here is derived from an EMBL/GenBank/DDBJ whole genome shotgun (WGS) entry which is preliminary data.</text>
</comment>
<organism evidence="4 5">
    <name type="scientific">Paramecium sonneborni</name>
    <dbReference type="NCBI Taxonomy" id="65129"/>
    <lineage>
        <taxon>Eukaryota</taxon>
        <taxon>Sar</taxon>
        <taxon>Alveolata</taxon>
        <taxon>Ciliophora</taxon>
        <taxon>Intramacronucleata</taxon>
        <taxon>Oligohymenophorea</taxon>
        <taxon>Peniculida</taxon>
        <taxon>Parameciidae</taxon>
        <taxon>Paramecium</taxon>
    </lineage>
</organism>
<dbReference type="GO" id="GO:0015031">
    <property type="term" value="P:protein transport"/>
    <property type="evidence" value="ECO:0007669"/>
    <property type="project" value="UniProtKB-KW"/>
</dbReference>
<comment type="subcellular location">
    <subcellularLocation>
        <location evidence="1">Mitochondrion inner membrane</location>
        <topology evidence="1">Single-pass membrane protein</topology>
    </subcellularLocation>
</comment>
<evidence type="ECO:0000256" key="1">
    <source>
        <dbReference type="RuleBase" id="RU365079"/>
    </source>
</evidence>
<sequence length="411" mass="48205">MDNIYKFRASTSVQHLQHLNNDKQFYSEDEQTDTKQKEEFCLKQISKPPSKMSHFSQNLTGYQTDDSDKDSPKNAKKGPTSQKLSKFRNLVNGIEGDIEGAEEERDEDIQTQKTQTQNEDPYNIKNQANKIEQQMKKEYNNQQIQQQIIEGCKFRYRIIQSQINYLMQNVESSFSTSYLWTINRRNCIQQILITHSKRIDLCNQMSQGTQQQFYKEQNVSFTRSSNTQSKTLLLDLDETLIHSCSAREKYQTCILAVSEQGEEARIYLNVRPFCQWFLQQMSLLYTIYVYTASSSAYANTVVKYLDPKGLWISGILSRQNCLETKNGFYIKDLRIIANKQIKNMLIVDNLAHSFGFQIDNGIPILEWHNDKNDQELKYLATYLMEAADQEDLRIFNKNKLRLLDLIEYQFN</sequence>
<evidence type="ECO:0000313" key="5">
    <source>
        <dbReference type="Proteomes" id="UP000692954"/>
    </source>
</evidence>
<keyword evidence="1" id="KW-0496">Mitochondrion</keyword>
<feature type="domain" description="FCP1 homology" evidence="3">
    <location>
        <begin position="225"/>
        <end position="386"/>
    </location>
</feature>
<dbReference type="CDD" id="cd07521">
    <property type="entry name" value="HAD_FCP1-like"/>
    <property type="match status" value="1"/>
</dbReference>
<dbReference type="GO" id="GO:0005744">
    <property type="term" value="C:TIM23 mitochondrial import inner membrane translocase complex"/>
    <property type="evidence" value="ECO:0007669"/>
    <property type="project" value="UniProtKB-UniRule"/>
</dbReference>
<dbReference type="Proteomes" id="UP000692954">
    <property type="component" value="Unassembled WGS sequence"/>
</dbReference>
<keyword evidence="1" id="KW-0809">Transit peptide</keyword>
<evidence type="ECO:0000313" key="4">
    <source>
        <dbReference type="EMBL" id="CAD8079821.1"/>
    </source>
</evidence>
<dbReference type="AlphaFoldDB" id="A0A8S1MN16"/>
<dbReference type="SMART" id="SM00577">
    <property type="entry name" value="CPDc"/>
    <property type="match status" value="1"/>
</dbReference>
<keyword evidence="1" id="KW-0811">Translocation</keyword>
<dbReference type="FunFam" id="3.40.50.1000:FF:000121">
    <property type="entry name" value="Uncharacterized protein"/>
    <property type="match status" value="1"/>
</dbReference>
<accession>A0A8S1MN16</accession>
<feature type="region of interest" description="Disordered" evidence="2">
    <location>
        <begin position="44"/>
        <end position="117"/>
    </location>
</feature>
<dbReference type="EMBL" id="CAJJDN010000039">
    <property type="protein sequence ID" value="CAD8079821.1"/>
    <property type="molecule type" value="Genomic_DNA"/>
</dbReference>
<dbReference type="Pfam" id="PF03031">
    <property type="entry name" value="NIF"/>
    <property type="match status" value="1"/>
</dbReference>
<keyword evidence="1" id="KW-0813">Transport</keyword>
<dbReference type="InterPro" id="IPR004274">
    <property type="entry name" value="FCP1_dom"/>
</dbReference>
<proteinExistence type="inferred from homology"/>
<feature type="compositionally biased region" description="Polar residues" evidence="2">
    <location>
        <begin position="53"/>
        <end position="64"/>
    </location>
</feature>
<comment type="function">
    <text evidence="1">Essential component of the TIM23 complex, a complex that mediates the translocation of transit peptide-containing proteins across the mitochondrial inner membrane.</text>
</comment>
<keyword evidence="5" id="KW-1185">Reference proteome</keyword>
<evidence type="ECO:0000259" key="3">
    <source>
        <dbReference type="PROSITE" id="PS50969"/>
    </source>
</evidence>
<name>A0A8S1MN16_9CILI</name>
<evidence type="ECO:0000256" key="2">
    <source>
        <dbReference type="SAM" id="MobiDB-lite"/>
    </source>
</evidence>
<comment type="similarity">
    <text evidence="1">Belongs to the TIM50 family.</text>
</comment>
<dbReference type="PROSITE" id="PS50969">
    <property type="entry name" value="FCP1"/>
    <property type="match status" value="1"/>
</dbReference>
<dbReference type="OrthoDB" id="10249888at2759"/>
<protein>
    <recommendedName>
        <fullName evidence="1">Mitochondrial import inner membrane translocase subunit TIM50</fullName>
    </recommendedName>
</protein>
<dbReference type="PANTHER" id="PTHR12210">
    <property type="entry name" value="DULLARD PROTEIN PHOSPHATASE"/>
    <property type="match status" value="1"/>
</dbReference>
<dbReference type="InterPro" id="IPR050365">
    <property type="entry name" value="TIM50"/>
</dbReference>
<keyword evidence="1" id="KW-0653">Protein transport</keyword>
<reference evidence="4" key="1">
    <citation type="submission" date="2021-01" db="EMBL/GenBank/DDBJ databases">
        <authorList>
            <consortium name="Genoscope - CEA"/>
            <person name="William W."/>
        </authorList>
    </citation>
    <scope>NUCLEOTIDE SEQUENCE</scope>
</reference>
<feature type="compositionally biased region" description="Acidic residues" evidence="2">
    <location>
        <begin position="96"/>
        <end position="109"/>
    </location>
</feature>
<gene>
    <name evidence="4" type="ORF">PSON_ATCC_30995.1.T0390306</name>
</gene>
<comment type="subunit">
    <text evidence="1">Component of the TIM23 complex.</text>
</comment>